<keyword evidence="3" id="KW-1185">Reference proteome</keyword>
<dbReference type="EMBL" id="AP023322">
    <property type="protein sequence ID" value="BCI63026.1"/>
    <property type="molecule type" value="Genomic_DNA"/>
</dbReference>
<dbReference type="NCBIfam" id="NF005559">
    <property type="entry name" value="PRK07231.1"/>
    <property type="match status" value="1"/>
</dbReference>
<reference evidence="3" key="1">
    <citation type="submission" date="2020-07" db="EMBL/GenBank/DDBJ databases">
        <title>Complete genome sequencing of Coprobacter sp. strain 2CBH44.</title>
        <authorList>
            <person name="Sakamoto M."/>
            <person name="Murakami T."/>
            <person name="Mori H."/>
        </authorList>
    </citation>
    <scope>NUCLEOTIDE SEQUENCE [LARGE SCALE GENOMIC DNA]</scope>
    <source>
        <strain evidence="3">2CBH44</strain>
    </source>
</reference>
<name>A0A7G1HTR4_9BACT</name>
<sequence length="264" mass="28734">MKRLNKKIAIITGAASGIGKAITQRFSSEGANVVIADYAKDKADVLAKNLASKGANTFPIYFSADNLESCRQLINSVFEHYGQIDILINNIGGSNLTLDKDIEHLDINYFDEIFHINIRCATYLTQLVIPFLERQNGGNIINIASISGITGDYQGTYYGISKAGIISLTQYTATQMGKKNIRCNAIAPGLILTPAALNNLPEKNRQIFLRHNALPYLGKPEDIAATAAFLASDDARYITGQTIIADGGLTIHNPTVADMNETMY</sequence>
<evidence type="ECO:0000313" key="2">
    <source>
        <dbReference type="EMBL" id="BCI63026.1"/>
    </source>
</evidence>
<organism evidence="2 3">
    <name type="scientific">Coprobacter secundus subsp. similis</name>
    <dbReference type="NCBI Taxonomy" id="2751153"/>
    <lineage>
        <taxon>Bacteria</taxon>
        <taxon>Pseudomonadati</taxon>
        <taxon>Bacteroidota</taxon>
        <taxon>Bacteroidia</taxon>
        <taxon>Bacteroidales</taxon>
        <taxon>Barnesiellaceae</taxon>
        <taxon>Coprobacter</taxon>
    </lineage>
</organism>
<accession>A0A7G1HTR4</accession>
<dbReference type="KEGG" id="copr:Cop2CBH44_13790"/>
<dbReference type="FunFam" id="3.40.50.720:FF:000084">
    <property type="entry name" value="Short-chain dehydrogenase reductase"/>
    <property type="match status" value="1"/>
</dbReference>
<dbReference type="Proteomes" id="UP000594042">
    <property type="component" value="Chromosome"/>
</dbReference>
<protein>
    <submittedName>
        <fullName evidence="2">7-alpha-hydroxysteroid dehydrogenase</fullName>
    </submittedName>
</protein>
<dbReference type="PRINTS" id="PR00080">
    <property type="entry name" value="SDRFAMILY"/>
</dbReference>
<dbReference type="PANTHER" id="PTHR43943:SF2">
    <property type="entry name" value="DEHYDROGENASE_REDUCTASE 4"/>
    <property type="match status" value="1"/>
</dbReference>
<dbReference type="CDD" id="cd05233">
    <property type="entry name" value="SDR_c"/>
    <property type="match status" value="1"/>
</dbReference>
<dbReference type="Pfam" id="PF13561">
    <property type="entry name" value="adh_short_C2"/>
    <property type="match status" value="1"/>
</dbReference>
<gene>
    <name evidence="2" type="ORF">Cop2CBH44_13790</name>
</gene>
<comment type="similarity">
    <text evidence="1">Belongs to the short-chain dehydrogenases/reductases (SDR) family.</text>
</comment>
<dbReference type="SUPFAM" id="SSF51735">
    <property type="entry name" value="NAD(P)-binding Rossmann-fold domains"/>
    <property type="match status" value="1"/>
</dbReference>
<proteinExistence type="inferred from homology"/>
<dbReference type="InterPro" id="IPR036291">
    <property type="entry name" value="NAD(P)-bd_dom_sf"/>
</dbReference>
<dbReference type="PRINTS" id="PR00081">
    <property type="entry name" value="GDHRDH"/>
</dbReference>
<evidence type="ECO:0000313" key="3">
    <source>
        <dbReference type="Proteomes" id="UP000594042"/>
    </source>
</evidence>
<dbReference type="AlphaFoldDB" id="A0A7G1HTR4"/>
<dbReference type="RefSeq" id="WP_021931147.1">
    <property type="nucleotide sequence ID" value="NZ_AP023322.1"/>
</dbReference>
<dbReference type="Gene3D" id="3.40.50.720">
    <property type="entry name" value="NAD(P)-binding Rossmann-like Domain"/>
    <property type="match status" value="1"/>
</dbReference>
<evidence type="ECO:0000256" key="1">
    <source>
        <dbReference type="ARBA" id="ARBA00006484"/>
    </source>
</evidence>
<dbReference type="PANTHER" id="PTHR43943">
    <property type="entry name" value="DEHYDROGENASE/REDUCTASE (SDR FAMILY) MEMBER 4"/>
    <property type="match status" value="1"/>
</dbReference>
<dbReference type="InterPro" id="IPR002347">
    <property type="entry name" value="SDR_fam"/>
</dbReference>